<evidence type="ECO:0000256" key="3">
    <source>
        <dbReference type="ARBA" id="ARBA00008919"/>
    </source>
</evidence>
<dbReference type="Pfam" id="PF00852">
    <property type="entry name" value="Glyco_transf_10"/>
    <property type="match status" value="1"/>
</dbReference>
<reference evidence="16 17" key="1">
    <citation type="submission" date="2024-04" db="EMBL/GenBank/DDBJ databases">
        <authorList>
            <consortium name="Genoscope - CEA"/>
            <person name="William W."/>
        </authorList>
    </citation>
    <scope>NUCLEOTIDE SEQUENCE [LARGE SCALE GENOMIC DNA]</scope>
</reference>
<evidence type="ECO:0000256" key="1">
    <source>
        <dbReference type="ARBA" id="ARBA00004323"/>
    </source>
</evidence>
<feature type="region of interest" description="Disordered" evidence="13">
    <location>
        <begin position="37"/>
        <end position="75"/>
    </location>
</feature>
<evidence type="ECO:0000256" key="12">
    <source>
        <dbReference type="RuleBase" id="RU003832"/>
    </source>
</evidence>
<evidence type="ECO:0000259" key="14">
    <source>
        <dbReference type="Pfam" id="PF00852"/>
    </source>
</evidence>
<comment type="caution">
    <text evidence="16">The sequence shown here is derived from an EMBL/GenBank/DDBJ whole genome shotgun (WGS) entry which is preliminary data.</text>
</comment>
<evidence type="ECO:0000256" key="8">
    <source>
        <dbReference type="ARBA" id="ARBA00022989"/>
    </source>
</evidence>
<dbReference type="FunFam" id="3.40.50.11660:FF:000002">
    <property type="entry name" value="Alpha-(1,3)-fucosyltransferase"/>
    <property type="match status" value="1"/>
</dbReference>
<dbReference type="EC" id="2.4.1.-" evidence="12"/>
<sequence length="509" mass="57971">MRYRFGKRCARHSCLIFIAGIGIALVIFDYHTHKQGEQSSKEPASEKGGDTKNIPGNRTSGATGNMADNARDVRAPVKVNSRTELDDSARALYAGQLVTSVKEENAAVKPTPAAAVPAVTQNFNASKINFSSKGNSSTNVTVPTGVENKQNKINLTSSTTGTHGTCYDSPFFTCARKKHNASSANRTFHVAYLHRPNWQRAYVYDFTRCRFSNCVYQGDKITQDTDVVLVYGVRLYDSFTPPKRWPHQLYAFAVWEPPDRIGGTFLTNSSSVWNYAFNLTFTYRLDSDIPAVYFRLKPNPTPQEKRPNYYEIAKHKNRTAVWFVSRCHVPSRRAGYVREMQKYVDVDIFGGCGKKCTVRGDSCTELFPQYKFYLSFENSFCTDYITEKLFKNFVPDRHIIPVVRGGGSYDRYFPEGLFINAARFKSPKDLALHLKELGSDPVRYSQYLARKDSYVIGEVIHEREAGCELCQYLNTRELKPKVYDLKRWYGDGHCKRATEISWPSEQNRH</sequence>
<proteinExistence type="inferred from homology"/>
<gene>
    <name evidence="16" type="ORF">GSLYS_00002100001</name>
</gene>
<keyword evidence="10 12" id="KW-0472">Membrane</keyword>
<evidence type="ECO:0000256" key="2">
    <source>
        <dbReference type="ARBA" id="ARBA00004922"/>
    </source>
</evidence>
<name>A0AAV2H2R8_LYMST</name>
<evidence type="ECO:0000256" key="7">
    <source>
        <dbReference type="ARBA" id="ARBA00022968"/>
    </source>
</evidence>
<feature type="domain" description="Fucosyltransferase N-terminal" evidence="15">
    <location>
        <begin position="203"/>
        <end position="293"/>
    </location>
</feature>
<feature type="transmembrane region" description="Helical" evidence="12">
    <location>
        <begin position="12"/>
        <end position="31"/>
    </location>
</feature>
<dbReference type="Pfam" id="PF17039">
    <property type="entry name" value="Glyco_tran_10_N"/>
    <property type="match status" value="1"/>
</dbReference>
<feature type="compositionally biased region" description="Basic and acidic residues" evidence="13">
    <location>
        <begin position="37"/>
        <end position="50"/>
    </location>
</feature>
<keyword evidence="6 12" id="KW-0812">Transmembrane</keyword>
<evidence type="ECO:0000256" key="6">
    <source>
        <dbReference type="ARBA" id="ARBA00022692"/>
    </source>
</evidence>
<keyword evidence="8 12" id="KW-1133">Transmembrane helix</keyword>
<keyword evidence="7" id="KW-0735">Signal-anchor</keyword>
<accession>A0AAV2H2R8</accession>
<evidence type="ECO:0000256" key="4">
    <source>
        <dbReference type="ARBA" id="ARBA00022676"/>
    </source>
</evidence>
<dbReference type="PANTHER" id="PTHR48438">
    <property type="entry name" value="ALPHA-(1,3)-FUCOSYLTRANSFERASE C-RELATED"/>
    <property type="match status" value="1"/>
</dbReference>
<evidence type="ECO:0000313" key="16">
    <source>
        <dbReference type="EMBL" id="CAL1527930.1"/>
    </source>
</evidence>
<keyword evidence="9 12" id="KW-0333">Golgi apparatus</keyword>
<dbReference type="PANTHER" id="PTHR48438:SF1">
    <property type="entry name" value="ALPHA-(1,3)-FUCOSYLTRANSFERASE C-RELATED"/>
    <property type="match status" value="1"/>
</dbReference>
<comment type="subcellular location">
    <subcellularLocation>
        <location evidence="1">Golgi apparatus membrane</location>
        <topology evidence="1">Single-pass type II membrane protein</topology>
    </subcellularLocation>
    <subcellularLocation>
        <location evidence="12">Golgi apparatus</location>
        <location evidence="12">Golgi stack membrane</location>
        <topology evidence="12">Single-pass type II membrane protein</topology>
    </subcellularLocation>
</comment>
<dbReference type="GO" id="GO:0032580">
    <property type="term" value="C:Golgi cisterna membrane"/>
    <property type="evidence" value="ECO:0007669"/>
    <property type="project" value="UniProtKB-SubCell"/>
</dbReference>
<dbReference type="AlphaFoldDB" id="A0AAV2H2R8"/>
<evidence type="ECO:0000259" key="15">
    <source>
        <dbReference type="Pfam" id="PF17039"/>
    </source>
</evidence>
<evidence type="ECO:0000313" key="17">
    <source>
        <dbReference type="Proteomes" id="UP001497497"/>
    </source>
</evidence>
<dbReference type="Gene3D" id="3.40.50.11660">
    <property type="entry name" value="Glycosyl transferase family 10, C-terminal domain"/>
    <property type="match status" value="1"/>
</dbReference>
<dbReference type="GO" id="GO:0000139">
    <property type="term" value="C:Golgi membrane"/>
    <property type="evidence" value="ECO:0007669"/>
    <property type="project" value="UniProtKB-SubCell"/>
</dbReference>
<evidence type="ECO:0000256" key="5">
    <source>
        <dbReference type="ARBA" id="ARBA00022679"/>
    </source>
</evidence>
<dbReference type="InterPro" id="IPR055270">
    <property type="entry name" value="Glyco_tran_10_C"/>
</dbReference>
<comment type="similarity">
    <text evidence="3 12">Belongs to the glycosyltransferase 10 family.</text>
</comment>
<evidence type="ECO:0000256" key="9">
    <source>
        <dbReference type="ARBA" id="ARBA00023034"/>
    </source>
</evidence>
<evidence type="ECO:0000256" key="13">
    <source>
        <dbReference type="SAM" id="MobiDB-lite"/>
    </source>
</evidence>
<feature type="compositionally biased region" description="Polar residues" evidence="13">
    <location>
        <begin position="54"/>
        <end position="63"/>
    </location>
</feature>
<dbReference type="InterPro" id="IPR001503">
    <property type="entry name" value="Glyco_trans_10"/>
</dbReference>
<organism evidence="16 17">
    <name type="scientific">Lymnaea stagnalis</name>
    <name type="common">Great pond snail</name>
    <name type="synonym">Helix stagnalis</name>
    <dbReference type="NCBI Taxonomy" id="6523"/>
    <lineage>
        <taxon>Eukaryota</taxon>
        <taxon>Metazoa</taxon>
        <taxon>Spiralia</taxon>
        <taxon>Lophotrochozoa</taxon>
        <taxon>Mollusca</taxon>
        <taxon>Gastropoda</taxon>
        <taxon>Heterobranchia</taxon>
        <taxon>Euthyneura</taxon>
        <taxon>Panpulmonata</taxon>
        <taxon>Hygrophila</taxon>
        <taxon>Lymnaeoidea</taxon>
        <taxon>Lymnaeidae</taxon>
        <taxon>Lymnaea</taxon>
    </lineage>
</organism>
<dbReference type="EMBL" id="CAXITT010000024">
    <property type="protein sequence ID" value="CAL1527930.1"/>
    <property type="molecule type" value="Genomic_DNA"/>
</dbReference>
<keyword evidence="4 12" id="KW-0328">Glycosyltransferase</keyword>
<evidence type="ECO:0000256" key="11">
    <source>
        <dbReference type="ARBA" id="ARBA00023180"/>
    </source>
</evidence>
<dbReference type="InterPro" id="IPR031481">
    <property type="entry name" value="Glyco_tran_10_N"/>
</dbReference>
<feature type="domain" description="Fucosyltransferase C-terminal" evidence="14">
    <location>
        <begin position="314"/>
        <end position="488"/>
    </location>
</feature>
<dbReference type="GO" id="GO:0008417">
    <property type="term" value="F:fucosyltransferase activity"/>
    <property type="evidence" value="ECO:0007669"/>
    <property type="project" value="InterPro"/>
</dbReference>
<dbReference type="SUPFAM" id="SSF53756">
    <property type="entry name" value="UDP-Glycosyltransferase/glycogen phosphorylase"/>
    <property type="match status" value="1"/>
</dbReference>
<dbReference type="Proteomes" id="UP001497497">
    <property type="component" value="Unassembled WGS sequence"/>
</dbReference>
<keyword evidence="5 12" id="KW-0808">Transferase</keyword>
<keyword evidence="11" id="KW-0325">Glycoprotein</keyword>
<dbReference type="InterPro" id="IPR038577">
    <property type="entry name" value="GT10-like_C_sf"/>
</dbReference>
<comment type="pathway">
    <text evidence="2">Protein modification; protein glycosylation.</text>
</comment>
<protein>
    <recommendedName>
        <fullName evidence="12">Fucosyltransferase</fullName>
        <ecNumber evidence="12">2.4.1.-</ecNumber>
    </recommendedName>
</protein>
<evidence type="ECO:0000256" key="10">
    <source>
        <dbReference type="ARBA" id="ARBA00023136"/>
    </source>
</evidence>
<keyword evidence="17" id="KW-1185">Reference proteome</keyword>